<dbReference type="SUPFAM" id="SSF53187">
    <property type="entry name" value="Zn-dependent exopeptidases"/>
    <property type="match status" value="1"/>
</dbReference>
<reference evidence="13 14" key="1">
    <citation type="submission" date="2024-06" db="EMBL/GenBank/DDBJ databases">
        <authorList>
            <person name="Kim D.-U."/>
        </authorList>
    </citation>
    <scope>NUCLEOTIDE SEQUENCE [LARGE SCALE GENOMIC DNA]</scope>
    <source>
        <strain evidence="13 14">KACC15460</strain>
    </source>
</reference>
<evidence type="ECO:0000256" key="1">
    <source>
        <dbReference type="ARBA" id="ARBA00001941"/>
    </source>
</evidence>
<name>A0ABV2DRD7_9HYPH</name>
<comment type="cofactor">
    <cofactor evidence="1">
        <name>Co(2+)</name>
        <dbReference type="ChEBI" id="CHEBI:48828"/>
    </cofactor>
</comment>
<keyword evidence="7" id="KW-0479">Metal-binding</keyword>
<dbReference type="InterPro" id="IPR002933">
    <property type="entry name" value="Peptidase_M20"/>
</dbReference>
<comment type="cofactor">
    <cofactor evidence="2">
        <name>Zn(2+)</name>
        <dbReference type="ChEBI" id="CHEBI:29105"/>
    </cofactor>
</comment>
<dbReference type="Proteomes" id="UP001548832">
    <property type="component" value="Unassembled WGS sequence"/>
</dbReference>
<evidence type="ECO:0000256" key="8">
    <source>
        <dbReference type="ARBA" id="ARBA00022801"/>
    </source>
</evidence>
<dbReference type="Pfam" id="PF01546">
    <property type="entry name" value="Peptidase_M20"/>
    <property type="match status" value="1"/>
</dbReference>
<evidence type="ECO:0000256" key="3">
    <source>
        <dbReference type="ARBA" id="ARBA00005130"/>
    </source>
</evidence>
<accession>A0ABV2DRD7</accession>
<keyword evidence="8" id="KW-0378">Hydrolase</keyword>
<evidence type="ECO:0000259" key="12">
    <source>
        <dbReference type="Pfam" id="PF07687"/>
    </source>
</evidence>
<dbReference type="InterPro" id="IPR036264">
    <property type="entry name" value="Bact_exopeptidase_dim_dom"/>
</dbReference>
<dbReference type="RefSeq" id="WP_354464213.1">
    <property type="nucleotide sequence ID" value="NZ_JBEWSZ010000006.1"/>
</dbReference>
<comment type="caution">
    <text evidence="13">The sequence shown here is derived from an EMBL/GenBank/DDBJ whole genome shotgun (WGS) entry which is preliminary data.</text>
</comment>
<organism evidence="13 14">
    <name type="scientific">Mesorhizobium shangrilense</name>
    <dbReference type="NCBI Taxonomy" id="460060"/>
    <lineage>
        <taxon>Bacteria</taxon>
        <taxon>Pseudomonadati</taxon>
        <taxon>Pseudomonadota</taxon>
        <taxon>Alphaproteobacteria</taxon>
        <taxon>Hyphomicrobiales</taxon>
        <taxon>Phyllobacteriaceae</taxon>
        <taxon>Mesorhizobium</taxon>
    </lineage>
</organism>
<comment type="similarity">
    <text evidence="4">Belongs to the peptidase M20A family.</text>
</comment>
<dbReference type="EC" id="3.5.1.18" evidence="5"/>
<dbReference type="InterPro" id="IPR010182">
    <property type="entry name" value="ArgE/DapE"/>
</dbReference>
<keyword evidence="9" id="KW-0862">Zinc</keyword>
<protein>
    <recommendedName>
        <fullName evidence="6">Probable succinyl-diaminopimelate desuccinylase</fullName>
        <ecNumber evidence="5">3.5.1.18</ecNumber>
    </recommendedName>
</protein>
<gene>
    <name evidence="13" type="ORF">ABVQ20_34080</name>
</gene>
<dbReference type="PANTHER" id="PTHR43808:SF32">
    <property type="entry name" value="ARGE_DAPE-RELATED DEACYLASE"/>
    <property type="match status" value="1"/>
</dbReference>
<proteinExistence type="inferred from homology"/>
<dbReference type="EMBL" id="JBEWSZ010000006">
    <property type="protein sequence ID" value="MET2831988.1"/>
    <property type="molecule type" value="Genomic_DNA"/>
</dbReference>
<evidence type="ECO:0000256" key="6">
    <source>
        <dbReference type="ARBA" id="ARBA00016853"/>
    </source>
</evidence>
<dbReference type="PANTHER" id="PTHR43808">
    <property type="entry name" value="ACETYLORNITHINE DEACETYLASE"/>
    <property type="match status" value="1"/>
</dbReference>
<keyword evidence="10" id="KW-0170">Cobalt</keyword>
<evidence type="ECO:0000313" key="14">
    <source>
        <dbReference type="Proteomes" id="UP001548832"/>
    </source>
</evidence>
<dbReference type="NCBIfam" id="TIGR01910">
    <property type="entry name" value="DapE-ArgE"/>
    <property type="match status" value="1"/>
</dbReference>
<dbReference type="InterPro" id="IPR011650">
    <property type="entry name" value="Peptidase_M20_dimer"/>
</dbReference>
<comment type="catalytic activity">
    <reaction evidence="11">
        <text>N-succinyl-(2S,6S)-2,6-diaminopimelate + H2O = (2S,6S)-2,6-diaminopimelate + succinate</text>
        <dbReference type="Rhea" id="RHEA:22608"/>
        <dbReference type="ChEBI" id="CHEBI:15377"/>
        <dbReference type="ChEBI" id="CHEBI:30031"/>
        <dbReference type="ChEBI" id="CHEBI:57609"/>
        <dbReference type="ChEBI" id="CHEBI:58087"/>
        <dbReference type="EC" id="3.5.1.18"/>
    </reaction>
</comment>
<evidence type="ECO:0000256" key="4">
    <source>
        <dbReference type="ARBA" id="ARBA00006247"/>
    </source>
</evidence>
<evidence type="ECO:0000256" key="9">
    <source>
        <dbReference type="ARBA" id="ARBA00022833"/>
    </source>
</evidence>
<evidence type="ECO:0000256" key="7">
    <source>
        <dbReference type="ARBA" id="ARBA00022723"/>
    </source>
</evidence>
<evidence type="ECO:0000256" key="5">
    <source>
        <dbReference type="ARBA" id="ARBA00011921"/>
    </source>
</evidence>
<evidence type="ECO:0000256" key="11">
    <source>
        <dbReference type="ARBA" id="ARBA00051301"/>
    </source>
</evidence>
<dbReference type="SUPFAM" id="SSF55031">
    <property type="entry name" value="Bacterial exopeptidase dimerisation domain"/>
    <property type="match status" value="1"/>
</dbReference>
<dbReference type="CDD" id="cd08659">
    <property type="entry name" value="M20_ArgE_DapE-like"/>
    <property type="match status" value="1"/>
</dbReference>
<feature type="domain" description="Peptidase M20 dimerisation" evidence="12">
    <location>
        <begin position="176"/>
        <end position="271"/>
    </location>
</feature>
<keyword evidence="14" id="KW-1185">Reference proteome</keyword>
<sequence length="380" mass="39687">MSAIDAMTLTQELVRFDTRNPPGNEAQCAAMIADLLSSHGLSVTSHTFGPGRTNIIARFPVRASKATQRPVIFTGHIDTVPLGTAEWSHDPFGAEIVDGRLYGRGATDMKAGVAAMIAAVVEEADRLRERSDVVLVITGGEETGCEGATALVKDRMLDAASLLVVGEPTANAFVAGHKGALWLKACCSGRTAHGAMPHLGDNAIYKAARAVIKLESFGFNAAPHPILGSATLNVGTIMGGLNINSVPDRAELTVDVRMLPGMDSTTITEQLSFTLGGDCSISTILDLPAIWSDPAHPAVKLFSECREAATGSASVVGGANFFTDASILTPALGGVDTIICGPGSPDMAHKTDEYCEVAGIYEAVKIYRAIIAQAGLMDTH</sequence>
<dbReference type="Gene3D" id="3.30.70.360">
    <property type="match status" value="1"/>
</dbReference>
<dbReference type="Gene3D" id="3.40.630.10">
    <property type="entry name" value="Zn peptidases"/>
    <property type="match status" value="1"/>
</dbReference>
<dbReference type="InterPro" id="IPR050072">
    <property type="entry name" value="Peptidase_M20A"/>
</dbReference>
<dbReference type="Pfam" id="PF07687">
    <property type="entry name" value="M20_dimer"/>
    <property type="match status" value="1"/>
</dbReference>
<evidence type="ECO:0000256" key="10">
    <source>
        <dbReference type="ARBA" id="ARBA00023285"/>
    </source>
</evidence>
<dbReference type="InterPro" id="IPR001261">
    <property type="entry name" value="ArgE/DapE_CS"/>
</dbReference>
<evidence type="ECO:0000256" key="2">
    <source>
        <dbReference type="ARBA" id="ARBA00001947"/>
    </source>
</evidence>
<comment type="pathway">
    <text evidence="3">Amino-acid biosynthesis; L-lysine biosynthesis via DAP pathway; LL-2,6-diaminopimelate from (S)-tetrahydrodipicolinate (succinylase route): step 3/3.</text>
</comment>
<dbReference type="PROSITE" id="PS00759">
    <property type="entry name" value="ARGE_DAPE_CPG2_2"/>
    <property type="match status" value="1"/>
</dbReference>
<evidence type="ECO:0000313" key="13">
    <source>
        <dbReference type="EMBL" id="MET2831988.1"/>
    </source>
</evidence>